<proteinExistence type="predicted"/>
<reference evidence="1 2" key="1">
    <citation type="journal article" date="2019" name="PLoS Genet.">
        <title>Convergent evolution of linked mating-type loci in basidiomycete fungi.</title>
        <authorList>
            <person name="Sun S."/>
            <person name="Coelho M.A."/>
            <person name="Heitman J."/>
            <person name="Nowrousian M."/>
        </authorList>
    </citation>
    <scope>NUCLEOTIDE SEQUENCE [LARGE SCALE GENOMIC DNA]</scope>
    <source>
        <strain evidence="1 2">CBS 4282</strain>
    </source>
</reference>
<evidence type="ECO:0000313" key="1">
    <source>
        <dbReference type="EMBL" id="TXT09141.1"/>
    </source>
</evidence>
<protein>
    <submittedName>
        <fullName evidence="1">Uncharacterized protein</fullName>
    </submittedName>
</protein>
<dbReference type="OrthoDB" id="5514856at2759"/>
<gene>
    <name evidence="1" type="ORF">VHUM_02615</name>
</gene>
<accession>A0A7D8YW42</accession>
<dbReference type="Proteomes" id="UP000473826">
    <property type="component" value="Unassembled WGS sequence"/>
</dbReference>
<name>A0A7D8YW42_VANHU</name>
<organism evidence="1 2">
    <name type="scientific">Vanrija humicola</name>
    <name type="common">Yeast</name>
    <name type="synonym">Cryptococcus humicola</name>
    <dbReference type="NCBI Taxonomy" id="5417"/>
    <lineage>
        <taxon>Eukaryota</taxon>
        <taxon>Fungi</taxon>
        <taxon>Dikarya</taxon>
        <taxon>Basidiomycota</taxon>
        <taxon>Agaricomycotina</taxon>
        <taxon>Tremellomycetes</taxon>
        <taxon>Trichosporonales</taxon>
        <taxon>Trichosporonaceae</taxon>
        <taxon>Vanrija</taxon>
    </lineage>
</organism>
<evidence type="ECO:0000313" key="2">
    <source>
        <dbReference type="Proteomes" id="UP000473826"/>
    </source>
</evidence>
<dbReference type="EMBL" id="QKWK01000006">
    <property type="protein sequence ID" value="TXT09141.1"/>
    <property type="molecule type" value="Genomic_DNA"/>
</dbReference>
<comment type="caution">
    <text evidence="1">The sequence shown here is derived from an EMBL/GenBank/DDBJ whole genome shotgun (WGS) entry which is preliminary data.</text>
</comment>
<dbReference type="AlphaFoldDB" id="A0A7D8YW42"/>
<keyword evidence="2" id="KW-1185">Reference proteome</keyword>
<sequence>MSAPAKPLYLGPSGSEPQPGLLSWLWNEQIVNPAHREGNLDVARAVGLFAAAIIFIRSDFSAALVPAF</sequence>